<dbReference type="HAMAP" id="MF_02078">
    <property type="entry name" value="MurJ_MviN"/>
    <property type="match status" value="1"/>
</dbReference>
<feature type="transmembrane region" description="Helical" evidence="8">
    <location>
        <begin position="266"/>
        <end position="284"/>
    </location>
</feature>
<dbReference type="GO" id="GO:0015648">
    <property type="term" value="F:lipid-linked peptidoglycan transporter activity"/>
    <property type="evidence" value="ECO:0007669"/>
    <property type="project" value="UniProtKB-UniRule"/>
</dbReference>
<feature type="transmembrane region" description="Helical" evidence="8">
    <location>
        <begin position="222"/>
        <end position="239"/>
    </location>
</feature>
<feature type="transmembrane region" description="Helical" evidence="8">
    <location>
        <begin position="434"/>
        <end position="455"/>
    </location>
</feature>
<comment type="similarity">
    <text evidence="8 9">Belongs to the MurJ/MviN family.</text>
</comment>
<feature type="transmembrane region" description="Helical" evidence="8">
    <location>
        <begin position="39"/>
        <end position="62"/>
    </location>
</feature>
<keyword evidence="7 8" id="KW-0472">Membrane</keyword>
<dbReference type="InterPro" id="IPR004268">
    <property type="entry name" value="MurJ"/>
</dbReference>
<dbReference type="EMBL" id="QLZQ01000001">
    <property type="protein sequence ID" value="RAZ69370.1"/>
    <property type="molecule type" value="Genomic_DNA"/>
</dbReference>
<evidence type="ECO:0000256" key="9">
    <source>
        <dbReference type="PIRNR" id="PIRNR002869"/>
    </source>
</evidence>
<evidence type="ECO:0000313" key="10">
    <source>
        <dbReference type="EMBL" id="RAZ69370.1"/>
    </source>
</evidence>
<dbReference type="UniPathway" id="UPA00219"/>
<evidence type="ECO:0000256" key="8">
    <source>
        <dbReference type="HAMAP-Rule" id="MF_02078"/>
    </source>
</evidence>
<reference evidence="10 11" key="1">
    <citation type="submission" date="2018-06" db="EMBL/GenBank/DDBJ databases">
        <title>The draft genome sequences of strains SCU63 and S1.</title>
        <authorList>
            <person name="Gan L."/>
        </authorList>
    </citation>
    <scope>NUCLEOTIDE SEQUENCE [LARGE SCALE GENOMIC DNA]</scope>
    <source>
        <strain evidence="10 11">S1</strain>
    </source>
</reference>
<feature type="transmembrane region" description="Helical" evidence="8">
    <location>
        <begin position="151"/>
        <end position="172"/>
    </location>
</feature>
<evidence type="ECO:0000256" key="7">
    <source>
        <dbReference type="ARBA" id="ARBA00023136"/>
    </source>
</evidence>
<dbReference type="GO" id="GO:0008360">
    <property type="term" value="P:regulation of cell shape"/>
    <property type="evidence" value="ECO:0007669"/>
    <property type="project" value="UniProtKB-UniRule"/>
</dbReference>
<feature type="transmembrane region" description="Helical" evidence="8">
    <location>
        <begin position="178"/>
        <end position="202"/>
    </location>
</feature>
<gene>
    <name evidence="10" type="primary">mviN</name>
    <name evidence="8" type="synonym">murJ</name>
    <name evidence="10" type="ORF">DP119_01545</name>
</gene>
<evidence type="ECO:0000256" key="6">
    <source>
        <dbReference type="ARBA" id="ARBA00022989"/>
    </source>
</evidence>
<dbReference type="PIRSF" id="PIRSF002869">
    <property type="entry name" value="MviN"/>
    <property type="match status" value="1"/>
</dbReference>
<dbReference type="NCBIfam" id="TIGR01695">
    <property type="entry name" value="murJ_mviN"/>
    <property type="match status" value="1"/>
</dbReference>
<keyword evidence="4 8" id="KW-0133">Cell shape</keyword>
<keyword evidence="6 8" id="KW-1133">Transmembrane helix</keyword>
<comment type="caution">
    <text evidence="10">The sequence shown here is derived from an EMBL/GenBank/DDBJ whole genome shotgun (WGS) entry which is preliminary data.</text>
</comment>
<evidence type="ECO:0000256" key="2">
    <source>
        <dbReference type="ARBA" id="ARBA00022475"/>
    </source>
</evidence>
<keyword evidence="3 8" id="KW-0812">Transmembrane</keyword>
<dbReference type="AlphaFoldDB" id="A0A365K9A3"/>
<dbReference type="PANTHER" id="PTHR47019">
    <property type="entry name" value="LIPID II FLIPPASE MURJ"/>
    <property type="match status" value="1"/>
</dbReference>
<sequence length="508" mass="55525">MKKAVILIMILTIFSKFIGFFRDITLAYFYGASGVSDAYLIALTIPTVIFGFVATGISTGYIPMYSRIEADHGEKDSKAYTNNLLNILWALCTATVILGLIFTQPLVKIFASGFEGEILELAVSFTRITIVGIYFTMTIRILSSYLNMKKYYVVPTLIGLPLNIVMIISIIISSKFDLVIVLAIGNLAAIMIQFAILMYFAYKKGFKYQFIFKPKDKHIKSMVILAIPVIIGSSVNQINKLVDRTLASQISIGGISALNYANTLNLFVQGVFVVSISTVMYPLISKMASKGNMEGLKRSVSQAINGISLLVVPATVGSLLFAEPIVALLFGRGAFDDSAIALTSSAFFFYSIGMVAYGLREVLSRAFYSLQDTRTPMVNAAIAMVLNIILNFILARYMGIGGLALATSIAAIFGTILLFLSLRKKIGAFDMRQMSMSFLKITIASIAMGAAAKILYNGLLPLLGSPISLVLSIAAAIVLYFVFVYILKIEDAQEMTHAIKKKLSRRPK</sequence>
<comment type="pathway">
    <text evidence="8">Cell wall biogenesis; peptidoglycan biosynthesis.</text>
</comment>
<feature type="transmembrane region" description="Helical" evidence="8">
    <location>
        <begin position="380"/>
        <end position="397"/>
    </location>
</feature>
<evidence type="ECO:0000256" key="5">
    <source>
        <dbReference type="ARBA" id="ARBA00022984"/>
    </source>
</evidence>
<proteinExistence type="inferred from homology"/>
<protein>
    <recommendedName>
        <fullName evidence="8">Probable lipid II flippase MurJ</fullName>
    </recommendedName>
</protein>
<feature type="transmembrane region" description="Helical" evidence="8">
    <location>
        <begin position="304"/>
        <end position="327"/>
    </location>
</feature>
<feature type="transmembrane region" description="Helical" evidence="8">
    <location>
        <begin position="339"/>
        <end position="359"/>
    </location>
</feature>
<dbReference type="CDD" id="cd13123">
    <property type="entry name" value="MATE_MurJ_like"/>
    <property type="match status" value="1"/>
</dbReference>
<feature type="transmembrane region" description="Helical" evidence="8">
    <location>
        <begin position="118"/>
        <end position="139"/>
    </location>
</feature>
<organism evidence="10 11">
    <name type="scientific">Planococcus maitriensis</name>
    <dbReference type="NCBI Taxonomy" id="221799"/>
    <lineage>
        <taxon>Bacteria</taxon>
        <taxon>Bacillati</taxon>
        <taxon>Bacillota</taxon>
        <taxon>Bacilli</taxon>
        <taxon>Bacillales</taxon>
        <taxon>Caryophanaceae</taxon>
        <taxon>Planococcus</taxon>
    </lineage>
</organism>
<dbReference type="OrthoDB" id="9804143at2"/>
<comment type="function">
    <text evidence="8 9">Involved in peptidoglycan biosynthesis. Transports lipid-linked peptidoglycan precursors from the inner to the outer leaflet of the cytoplasmic membrane.</text>
</comment>
<evidence type="ECO:0000256" key="1">
    <source>
        <dbReference type="ARBA" id="ARBA00004651"/>
    </source>
</evidence>
<dbReference type="GO" id="GO:0071555">
    <property type="term" value="P:cell wall organization"/>
    <property type="evidence" value="ECO:0007669"/>
    <property type="project" value="UniProtKB-UniRule"/>
</dbReference>
<keyword evidence="5 8" id="KW-0573">Peptidoglycan synthesis</keyword>
<dbReference type="InterPro" id="IPR051050">
    <property type="entry name" value="Lipid_II_flippase_MurJ/MviN"/>
</dbReference>
<feature type="transmembrane region" description="Helical" evidence="8">
    <location>
        <begin position="467"/>
        <end position="487"/>
    </location>
</feature>
<feature type="transmembrane region" description="Helical" evidence="8">
    <location>
        <begin position="83"/>
        <end position="106"/>
    </location>
</feature>
<evidence type="ECO:0000256" key="3">
    <source>
        <dbReference type="ARBA" id="ARBA00022692"/>
    </source>
</evidence>
<keyword evidence="11" id="KW-1185">Reference proteome</keyword>
<keyword evidence="2 8" id="KW-1003">Cell membrane</keyword>
<evidence type="ECO:0000256" key="4">
    <source>
        <dbReference type="ARBA" id="ARBA00022960"/>
    </source>
</evidence>
<dbReference type="Proteomes" id="UP000251869">
    <property type="component" value="Unassembled WGS sequence"/>
</dbReference>
<accession>A0A365K9A3</accession>
<dbReference type="PANTHER" id="PTHR47019:SF1">
    <property type="entry name" value="LIPID II FLIPPASE MURJ"/>
    <property type="match status" value="1"/>
</dbReference>
<evidence type="ECO:0000313" key="11">
    <source>
        <dbReference type="Proteomes" id="UP000251869"/>
    </source>
</evidence>
<keyword evidence="8 9" id="KW-0961">Cell wall biogenesis/degradation</keyword>
<dbReference type="RefSeq" id="WP_112230228.1">
    <property type="nucleotide sequence ID" value="NZ_QLZQ01000001.1"/>
</dbReference>
<name>A0A365K9A3_9BACL</name>
<comment type="subcellular location">
    <subcellularLocation>
        <location evidence="1 8">Cell membrane</location>
        <topology evidence="1 8">Multi-pass membrane protein</topology>
    </subcellularLocation>
</comment>
<dbReference type="GO" id="GO:0034204">
    <property type="term" value="P:lipid translocation"/>
    <property type="evidence" value="ECO:0007669"/>
    <property type="project" value="TreeGrafter"/>
</dbReference>
<dbReference type="GO" id="GO:0005886">
    <property type="term" value="C:plasma membrane"/>
    <property type="evidence" value="ECO:0007669"/>
    <property type="project" value="UniProtKB-SubCell"/>
</dbReference>
<feature type="transmembrane region" description="Helical" evidence="8">
    <location>
        <begin position="403"/>
        <end position="422"/>
    </location>
</feature>
<dbReference type="GO" id="GO:0009252">
    <property type="term" value="P:peptidoglycan biosynthetic process"/>
    <property type="evidence" value="ECO:0007669"/>
    <property type="project" value="UniProtKB-UniRule"/>
</dbReference>
<keyword evidence="8 9" id="KW-0813">Transport</keyword>
<dbReference type="Pfam" id="PF03023">
    <property type="entry name" value="MurJ"/>
    <property type="match status" value="1"/>
</dbReference>
<dbReference type="PRINTS" id="PR01806">
    <property type="entry name" value="VIRFACTRMVIN"/>
</dbReference>